<organism evidence="16 17">
    <name type="scientific">Cohnella ginsengisoli</name>
    <dbReference type="NCBI Taxonomy" id="425004"/>
    <lineage>
        <taxon>Bacteria</taxon>
        <taxon>Bacillati</taxon>
        <taxon>Bacillota</taxon>
        <taxon>Bacilli</taxon>
        <taxon>Bacillales</taxon>
        <taxon>Paenibacillaceae</taxon>
        <taxon>Cohnella</taxon>
    </lineage>
</organism>
<feature type="active site" description="Proton donor" evidence="12">
    <location>
        <position position="449"/>
    </location>
</feature>
<dbReference type="GO" id="GO:0006508">
    <property type="term" value="P:proteolysis"/>
    <property type="evidence" value="ECO:0007669"/>
    <property type="project" value="UniProtKB-KW"/>
</dbReference>
<keyword evidence="17" id="KW-1185">Reference proteome</keyword>
<dbReference type="EC" id="3.4.24.-" evidence="13"/>
<feature type="active site" evidence="12">
    <location>
        <position position="368"/>
    </location>
</feature>
<evidence type="ECO:0000256" key="11">
    <source>
        <dbReference type="ARBA" id="ARBA00023049"/>
    </source>
</evidence>
<reference evidence="16 17" key="1">
    <citation type="submission" date="2022-10" db="EMBL/GenBank/DDBJ databases">
        <title>Comparative genomic analysis of Cohnella hashimotonis sp. nov., isolated from the International Space Station.</title>
        <authorList>
            <person name="Simpson A."/>
            <person name="Venkateswaran K."/>
        </authorList>
    </citation>
    <scope>NUCLEOTIDE SEQUENCE [LARGE SCALE GENOMIC DNA]</scope>
    <source>
        <strain evidence="16 17">DSM 18997</strain>
    </source>
</reference>
<dbReference type="AlphaFoldDB" id="A0A9X4KJE4"/>
<evidence type="ECO:0000259" key="15">
    <source>
        <dbReference type="Pfam" id="PF02868"/>
    </source>
</evidence>
<keyword evidence="11 13" id="KW-0482">Metalloprotease</keyword>
<comment type="cofactor">
    <cofactor evidence="1 13">
        <name>Zn(2+)</name>
        <dbReference type="ChEBI" id="CHEBI:29105"/>
    </cofactor>
</comment>
<dbReference type="Gene3D" id="3.10.170.10">
    <property type="match status" value="1"/>
</dbReference>
<evidence type="ECO:0000256" key="1">
    <source>
        <dbReference type="ARBA" id="ARBA00001947"/>
    </source>
</evidence>
<evidence type="ECO:0000259" key="14">
    <source>
        <dbReference type="Pfam" id="PF01447"/>
    </source>
</evidence>
<dbReference type="InterPro" id="IPR027268">
    <property type="entry name" value="Peptidase_M4/M1_CTD_sf"/>
</dbReference>
<dbReference type="GO" id="GO:0004222">
    <property type="term" value="F:metalloendopeptidase activity"/>
    <property type="evidence" value="ECO:0007669"/>
    <property type="project" value="UniProtKB-UniRule"/>
</dbReference>
<dbReference type="InterPro" id="IPR050728">
    <property type="entry name" value="Zinc_Metalloprotease_M4"/>
</dbReference>
<accession>A0A9X4KJE4</accession>
<keyword evidence="7 13" id="KW-0732">Signal</keyword>
<evidence type="ECO:0000256" key="6">
    <source>
        <dbReference type="ARBA" id="ARBA00022723"/>
    </source>
</evidence>
<dbReference type="RefSeq" id="WP_277566350.1">
    <property type="nucleotide sequence ID" value="NZ_JAPDHZ010000003.1"/>
</dbReference>
<dbReference type="PANTHER" id="PTHR33794">
    <property type="entry name" value="BACILLOLYSIN"/>
    <property type="match status" value="1"/>
</dbReference>
<comment type="similarity">
    <text evidence="3 13">Belongs to the peptidase M4 family.</text>
</comment>
<dbReference type="EMBL" id="JAPDHZ010000003">
    <property type="protein sequence ID" value="MDG0792564.1"/>
    <property type="molecule type" value="Genomic_DNA"/>
</dbReference>
<evidence type="ECO:0000256" key="10">
    <source>
        <dbReference type="ARBA" id="ARBA00022837"/>
    </source>
</evidence>
<keyword evidence="8 13" id="KW-0378">Hydrolase</keyword>
<feature type="signal peptide" evidence="13">
    <location>
        <begin position="1"/>
        <end position="34"/>
    </location>
</feature>
<feature type="domain" description="Peptidase M4" evidence="14">
    <location>
        <begin position="238"/>
        <end position="375"/>
    </location>
</feature>
<dbReference type="GO" id="GO:0046872">
    <property type="term" value="F:metal ion binding"/>
    <property type="evidence" value="ECO:0007669"/>
    <property type="project" value="UniProtKB-UniRule"/>
</dbReference>
<evidence type="ECO:0000256" key="7">
    <source>
        <dbReference type="ARBA" id="ARBA00022729"/>
    </source>
</evidence>
<comment type="caution">
    <text evidence="16">The sequence shown here is derived from an EMBL/GenBank/DDBJ whole genome shotgun (WGS) entry which is preliminary data.</text>
</comment>
<dbReference type="PANTHER" id="PTHR33794:SF3">
    <property type="entry name" value="NEUTRAL PROTEASE B"/>
    <property type="match status" value="1"/>
</dbReference>
<dbReference type="Gene3D" id="1.10.390.10">
    <property type="entry name" value="Neutral Protease Domain 2"/>
    <property type="match status" value="1"/>
</dbReference>
<keyword evidence="4 13" id="KW-0964">Secreted</keyword>
<evidence type="ECO:0000256" key="3">
    <source>
        <dbReference type="ARBA" id="ARBA00009388"/>
    </source>
</evidence>
<keyword evidence="5 13" id="KW-0645">Protease</keyword>
<evidence type="ECO:0000256" key="13">
    <source>
        <dbReference type="RuleBase" id="RU366073"/>
    </source>
</evidence>
<evidence type="ECO:0000256" key="2">
    <source>
        <dbReference type="ARBA" id="ARBA00004613"/>
    </source>
</evidence>
<feature type="domain" description="Peptidase M4 C-terminal" evidence="15">
    <location>
        <begin position="379"/>
        <end position="536"/>
    </location>
</feature>
<dbReference type="InterPro" id="IPR013856">
    <property type="entry name" value="Peptidase_M4_domain"/>
</dbReference>
<proteinExistence type="inferred from homology"/>
<evidence type="ECO:0000256" key="12">
    <source>
        <dbReference type="PIRSR" id="PIRSR623612-1"/>
    </source>
</evidence>
<protein>
    <recommendedName>
        <fullName evidence="13">Neutral metalloproteinase</fullName>
        <ecNumber evidence="13">3.4.24.-</ecNumber>
    </recommendedName>
</protein>
<comment type="function">
    <text evidence="13">Extracellular zinc metalloprotease.</text>
</comment>
<dbReference type="CDD" id="cd09597">
    <property type="entry name" value="M4_TLP"/>
    <property type="match status" value="1"/>
</dbReference>
<evidence type="ECO:0000256" key="5">
    <source>
        <dbReference type="ARBA" id="ARBA00022670"/>
    </source>
</evidence>
<dbReference type="Pfam" id="PF02868">
    <property type="entry name" value="Peptidase_M4_C"/>
    <property type="match status" value="1"/>
</dbReference>
<comment type="subcellular location">
    <subcellularLocation>
        <location evidence="2 13">Secreted</location>
    </subcellularLocation>
</comment>
<sequence>MLQRRSTSRTPLLARMFPPLIALTAAIVFPSAAAQSVSAEPLAGQAVLSQDAPLPAAYAGYRLVGRSGQPDGGTSLQLQAQYRGIPIYGSYVRLEAIPGENRYEEQYASGMKTDLAGLNTTPAIGANDAIGALRSLLQRDLGGEIGTLPEDGDVPAPEASLLIYPFNGRAYLAYEVQLRFTRPVLGDWVGYVDAATGGVIDRYNRLSAATAQAAQTAPIGYGKGSAGTLQSFYVKSRIDAGKTVYQLLDATRPAAIRTFDFRKPSTRKDLPQGYDYVTSGSKTYGDAAAVDAHVNAKRVYLFYKNKYGRNSIDDKNMDILSFVHVNGSAQTRNNAFWTGWAMYYGDGTGLKNGGVNCTSCAYDLVAHELTHGVTQYTVGLEYRGQAGALNEAISDIMAAVMDANDWEIGEDTGAASRSLADPGKYGQPAHMNDFVNLPIDAQHDNGGVHVNSGIPAHAAYLTALKIDNADIGIGGRDTLGRLTYILLRDRLISPTADFYEAREGYIAAAGRLSGLTADQKATVAQKVKDAWTAVGIDERPS</sequence>
<evidence type="ECO:0000313" key="17">
    <source>
        <dbReference type="Proteomes" id="UP001153387"/>
    </source>
</evidence>
<keyword evidence="9 13" id="KW-0862">Zinc</keyword>
<evidence type="ECO:0000256" key="4">
    <source>
        <dbReference type="ARBA" id="ARBA00022525"/>
    </source>
</evidence>
<dbReference type="GO" id="GO:0005576">
    <property type="term" value="C:extracellular region"/>
    <property type="evidence" value="ECO:0007669"/>
    <property type="project" value="UniProtKB-SubCell"/>
</dbReference>
<dbReference type="Pfam" id="PF01447">
    <property type="entry name" value="Peptidase_M4"/>
    <property type="match status" value="1"/>
</dbReference>
<gene>
    <name evidence="16" type="ORF">OMP38_18050</name>
</gene>
<dbReference type="InterPro" id="IPR001570">
    <property type="entry name" value="Peptidase_M4_C_domain"/>
</dbReference>
<keyword evidence="10" id="KW-0106">Calcium</keyword>
<evidence type="ECO:0000313" key="16">
    <source>
        <dbReference type="EMBL" id="MDG0792564.1"/>
    </source>
</evidence>
<dbReference type="PRINTS" id="PR00730">
    <property type="entry name" value="THERMOLYSIN"/>
</dbReference>
<dbReference type="Proteomes" id="UP001153387">
    <property type="component" value="Unassembled WGS sequence"/>
</dbReference>
<dbReference type="InterPro" id="IPR023612">
    <property type="entry name" value="Peptidase_M4"/>
</dbReference>
<dbReference type="SUPFAM" id="SSF55486">
    <property type="entry name" value="Metalloproteases ('zincins'), catalytic domain"/>
    <property type="match status" value="1"/>
</dbReference>
<feature type="chain" id="PRO_5041019755" description="Neutral metalloproteinase" evidence="13">
    <location>
        <begin position="35"/>
        <end position="541"/>
    </location>
</feature>
<keyword evidence="6" id="KW-0479">Metal-binding</keyword>
<evidence type="ECO:0000256" key="8">
    <source>
        <dbReference type="ARBA" id="ARBA00022801"/>
    </source>
</evidence>
<name>A0A9X4KJE4_9BACL</name>
<evidence type="ECO:0000256" key="9">
    <source>
        <dbReference type="ARBA" id="ARBA00022833"/>
    </source>
</evidence>